<dbReference type="InterPro" id="IPR043751">
    <property type="entry name" value="DUF5696"/>
</dbReference>
<proteinExistence type="predicted"/>
<comment type="caution">
    <text evidence="1">The sequence shown here is derived from an EMBL/GenBank/DDBJ whole genome shotgun (WGS) entry which is preliminary data.</text>
</comment>
<protein>
    <submittedName>
        <fullName evidence="1">DUF5696 domain-containing protein</fullName>
    </submittedName>
</protein>
<gene>
    <name evidence="1" type="ORF">ACFFHM_09655</name>
</gene>
<name>A0ABV6KCH4_9BACI</name>
<dbReference type="RefSeq" id="WP_335960476.1">
    <property type="nucleotide sequence ID" value="NZ_JAXBLX010000010.1"/>
</dbReference>
<evidence type="ECO:0000313" key="2">
    <source>
        <dbReference type="Proteomes" id="UP001589838"/>
    </source>
</evidence>
<accession>A0ABV6KCH4</accession>
<evidence type="ECO:0000313" key="1">
    <source>
        <dbReference type="EMBL" id="MFC0470750.1"/>
    </source>
</evidence>
<keyword evidence="2" id="KW-1185">Reference proteome</keyword>
<dbReference type="Proteomes" id="UP001589838">
    <property type="component" value="Unassembled WGS sequence"/>
</dbReference>
<sequence>MGVDRKTRKILLLMCFLFTIILVGCSEPSSISETDGDEVDPVFVQGEALQASFSDDRIGGMKGIAENDYLQLFVDDINGSIAVHNKNSGKIWHSNPQNWEQDSIASGENKALLGSQMQLDFFNNFGQRSSINSYGGSVVHEQFTFEEIPNGVRASYLFGKAERGAEDLPLMLSVDRFEELSSRLDSTGQRALLIAYRENSEKAVYERNDSALSGLQLERALQAFEDAGYTEEDLAQDMAELNFTQETNEGRIFRASIEYTLDNDNLVVHVPVSSIEFPDKFPVNMVSFMNFFGAGGAEDEGSLFVPDGSGALIHFNSGNTQYPSYRQSIYGSDLTLSVTDDSNSSEEKVRLPVFGIIQEDDALFGIIEEGASVARINADINGRLNSYNYVYPSFYVVNKGDVTLNANEQQRTLPKFQEDPMRTDFTVRYAFLSGESASYNGMAGYYQDYLVKNNGLPDRQVVSETNDSPFYLQLVGSISKRKHLAGIPYQALEPLTTFEQAESIINQMQNREISNIKLNYTGWFNGGENHKVPNKVSVDKAVGGSNGMRNFASFTQEEGIEFFPSVSILTVNSGSGFRESREASRTLSGLPAELYPMDLTLNRRDRSKSPSYILSPKLVEQYTENMLKDLREFETGGISLRDMANQLNGDYRRNNQIHRSESESYTLQALDKIREEDMNIMANGGNAYSLPYLSHITNAPLGNSGYKIVDEVIPFYQMVIRGHIDYTGEPYNLSNYSDVRQYVLRNLEYGSNVYFTWIYEPNYKVKDTNFNHLYAVNYELWIDQATEIYHELNDILSKVNNEPILLHEKLDEGVYKTVYNNGMFVIVNYNRHSMTVEGKTVEAQGYITGGEGL</sequence>
<reference evidence="1 2" key="1">
    <citation type="submission" date="2024-09" db="EMBL/GenBank/DDBJ databases">
        <authorList>
            <person name="Sun Q."/>
            <person name="Mori K."/>
        </authorList>
    </citation>
    <scope>NUCLEOTIDE SEQUENCE [LARGE SCALE GENOMIC DNA]</scope>
    <source>
        <strain evidence="1 2">NCAIM B.02610</strain>
    </source>
</reference>
<dbReference type="PROSITE" id="PS51257">
    <property type="entry name" value="PROKAR_LIPOPROTEIN"/>
    <property type="match status" value="1"/>
</dbReference>
<dbReference type="EMBL" id="JBHLUX010000025">
    <property type="protein sequence ID" value="MFC0470750.1"/>
    <property type="molecule type" value="Genomic_DNA"/>
</dbReference>
<organism evidence="1 2">
    <name type="scientific">Halalkalibacter kiskunsagensis</name>
    <dbReference type="NCBI Taxonomy" id="1548599"/>
    <lineage>
        <taxon>Bacteria</taxon>
        <taxon>Bacillati</taxon>
        <taxon>Bacillota</taxon>
        <taxon>Bacilli</taxon>
        <taxon>Bacillales</taxon>
        <taxon>Bacillaceae</taxon>
        <taxon>Halalkalibacter</taxon>
    </lineage>
</organism>
<dbReference type="Pfam" id="PF18952">
    <property type="entry name" value="DUF5696"/>
    <property type="match status" value="1"/>
</dbReference>